<protein>
    <submittedName>
        <fullName evidence="3">Glycosyltransferase family 4 protein</fullName>
    </submittedName>
</protein>
<reference evidence="3 4" key="1">
    <citation type="submission" date="2021-04" db="EMBL/GenBank/DDBJ databases">
        <title>Mariniflexile gromovii gen. nov., sp. nov., a gliding bacterium isolated from the sea urchin Strongylocentrotus intermedius.</title>
        <authorList>
            <person name="Ko S."/>
            <person name="Le V."/>
            <person name="Ahn C.-Y."/>
            <person name="Oh H.-M."/>
        </authorList>
    </citation>
    <scope>NUCLEOTIDE SEQUENCE [LARGE SCALE GENOMIC DNA]</scope>
    <source>
        <strain evidence="3 4">KCTC 12570</strain>
    </source>
</reference>
<gene>
    <name evidence="3" type="ORF">J8H85_08660</name>
</gene>
<evidence type="ECO:0000259" key="2">
    <source>
        <dbReference type="Pfam" id="PF00534"/>
    </source>
</evidence>
<dbReference type="SUPFAM" id="SSF53756">
    <property type="entry name" value="UDP-Glycosyltransferase/glycogen phosphorylase"/>
    <property type="match status" value="1"/>
</dbReference>
<dbReference type="PANTHER" id="PTHR46401">
    <property type="entry name" value="GLYCOSYLTRANSFERASE WBBK-RELATED"/>
    <property type="match status" value="1"/>
</dbReference>
<dbReference type="Proteomes" id="UP000670776">
    <property type="component" value="Unassembled WGS sequence"/>
</dbReference>
<dbReference type="Pfam" id="PF00534">
    <property type="entry name" value="Glycos_transf_1"/>
    <property type="match status" value="1"/>
</dbReference>
<proteinExistence type="predicted"/>
<dbReference type="InterPro" id="IPR001296">
    <property type="entry name" value="Glyco_trans_1"/>
</dbReference>
<dbReference type="EMBL" id="JAGJCB010000006">
    <property type="protein sequence ID" value="MBP0903899.1"/>
    <property type="molecule type" value="Genomic_DNA"/>
</dbReference>
<evidence type="ECO:0000313" key="4">
    <source>
        <dbReference type="Proteomes" id="UP000670776"/>
    </source>
</evidence>
<accession>A0ABS4BTJ0</accession>
<dbReference type="PANTHER" id="PTHR46401:SF2">
    <property type="entry name" value="GLYCOSYLTRANSFERASE WBBK-RELATED"/>
    <property type="match status" value="1"/>
</dbReference>
<comment type="caution">
    <text evidence="3">The sequence shown here is derived from an EMBL/GenBank/DDBJ whole genome shotgun (WGS) entry which is preliminary data.</text>
</comment>
<organism evidence="3 4">
    <name type="scientific">Mariniflexile gromovii</name>
    <dbReference type="NCBI Taxonomy" id="362523"/>
    <lineage>
        <taxon>Bacteria</taxon>
        <taxon>Pseudomonadati</taxon>
        <taxon>Bacteroidota</taxon>
        <taxon>Flavobacteriia</taxon>
        <taxon>Flavobacteriales</taxon>
        <taxon>Flavobacteriaceae</taxon>
        <taxon>Mariniflexile</taxon>
    </lineage>
</organism>
<sequence>MHNVFLETHNIKNLYSGFGQFNMQLLKAIKEINDPDLKFTIHTSFENLIKRKFGTYFTYKVYLGARRYKMTRVRKKYDVWHSVNQNTKIEPFNKIPYVLTVHDVNFIEEISNNMDHERNILFKEKIERAHAITYISEFAKQSTHQHFKIPEGMPEYVIYNGNPTSEFIDLTGFTTNINTEQPYLFALGDFLERKNFHLLVEMLQHLPELNLIIAGNSDRPYGAVVLEKIESLSLQNRVFLTGRISEKEKQFYLKNCTAFVYPSLREGFGLPIIEAMKFGIPIMLANTSSLPEIGGEHAFYWNELEPKKMAHTLLESLKTYNNNPSFYKNKYIERANSFTWENAAKQYIDVYKTVIKNAKRN</sequence>
<feature type="domain" description="Glycosyl transferase family 1" evidence="2">
    <location>
        <begin position="175"/>
        <end position="317"/>
    </location>
</feature>
<dbReference type="CDD" id="cd03809">
    <property type="entry name" value="GT4_MtfB-like"/>
    <property type="match status" value="1"/>
</dbReference>
<keyword evidence="4" id="KW-1185">Reference proteome</keyword>
<keyword evidence="1" id="KW-0808">Transferase</keyword>
<name>A0ABS4BTJ0_9FLAO</name>
<dbReference type="Gene3D" id="3.40.50.2000">
    <property type="entry name" value="Glycogen Phosphorylase B"/>
    <property type="match status" value="2"/>
</dbReference>
<evidence type="ECO:0000313" key="3">
    <source>
        <dbReference type="EMBL" id="MBP0903899.1"/>
    </source>
</evidence>
<dbReference type="RefSeq" id="WP_209654616.1">
    <property type="nucleotide sequence ID" value="NZ_JAGJCB010000006.1"/>
</dbReference>
<evidence type="ECO:0000256" key="1">
    <source>
        <dbReference type="ARBA" id="ARBA00022679"/>
    </source>
</evidence>